<dbReference type="AlphaFoldDB" id="A0A2N7VCK5"/>
<keyword evidence="2" id="KW-1185">Reference proteome</keyword>
<accession>A0A2N7VCK5</accession>
<organism evidence="1 2">
    <name type="scientific">Trinickia dabaoshanensis</name>
    <dbReference type="NCBI Taxonomy" id="564714"/>
    <lineage>
        <taxon>Bacteria</taxon>
        <taxon>Pseudomonadati</taxon>
        <taxon>Pseudomonadota</taxon>
        <taxon>Betaproteobacteria</taxon>
        <taxon>Burkholderiales</taxon>
        <taxon>Burkholderiaceae</taxon>
        <taxon>Trinickia</taxon>
    </lineage>
</organism>
<dbReference type="EMBL" id="PNYA01000039">
    <property type="protein sequence ID" value="PMS14847.1"/>
    <property type="molecule type" value="Genomic_DNA"/>
</dbReference>
<evidence type="ECO:0000313" key="2">
    <source>
        <dbReference type="Proteomes" id="UP000235616"/>
    </source>
</evidence>
<sequence length="63" mass="7030">MDLPSEPQQGMTHVRTAAELGLDTGTLQGTAYIFGQRAAVAHRIVDRRRDTDHIDPRARKPPH</sequence>
<evidence type="ECO:0000313" key="1">
    <source>
        <dbReference type="EMBL" id="PMS14847.1"/>
    </source>
</evidence>
<name>A0A2N7VCK5_9BURK</name>
<proteinExistence type="predicted"/>
<protein>
    <submittedName>
        <fullName evidence="1">Uncharacterized protein</fullName>
    </submittedName>
</protein>
<gene>
    <name evidence="1" type="ORF">C0Z18_29950</name>
</gene>
<dbReference type="Proteomes" id="UP000235616">
    <property type="component" value="Unassembled WGS sequence"/>
</dbReference>
<reference evidence="1 2" key="1">
    <citation type="submission" date="2018-01" db="EMBL/GenBank/DDBJ databases">
        <title>Whole genome analyses suggest that Burkholderia sensu lato contains two further novel genera in the rhizoxinica-symbiotica group Mycetohabitans gen. nov., and Trinickia gen. nov.: implications for the evolution of diazotrophy and nodulation in the Burkholderiaceae.</title>
        <authorList>
            <person name="Estrada-de los Santos P."/>
            <person name="Palmer M."/>
            <person name="Chavez-Ramirez B."/>
            <person name="Beukes C."/>
            <person name="Steenkamp E.T."/>
            <person name="Hirsch A.M."/>
            <person name="Manyaka P."/>
            <person name="Maluk M."/>
            <person name="Lafos M."/>
            <person name="Crook M."/>
            <person name="Gross E."/>
            <person name="Simon M.F."/>
            <person name="Bueno dos Reis Junior F."/>
            <person name="Poole P.S."/>
            <person name="Venter S.N."/>
            <person name="James E.K."/>
        </authorList>
    </citation>
    <scope>NUCLEOTIDE SEQUENCE [LARGE SCALE GENOMIC DNA]</scope>
    <source>
        <strain evidence="1 2">GIMN1.004</strain>
    </source>
</reference>
<comment type="caution">
    <text evidence="1">The sequence shown here is derived from an EMBL/GenBank/DDBJ whole genome shotgun (WGS) entry which is preliminary data.</text>
</comment>